<evidence type="ECO:0000313" key="2">
    <source>
        <dbReference type="Proteomes" id="UP000713880"/>
    </source>
</evidence>
<proteinExistence type="predicted"/>
<keyword evidence="2" id="KW-1185">Reference proteome</keyword>
<gene>
    <name evidence="1" type="ORF">H6A13_06810</name>
</gene>
<protein>
    <submittedName>
        <fullName evidence="1">Uncharacterized protein</fullName>
    </submittedName>
</protein>
<evidence type="ECO:0000313" key="1">
    <source>
        <dbReference type="EMBL" id="MBM6826809.1"/>
    </source>
</evidence>
<name>A0A939BBT6_9CLOT</name>
<accession>A0A939BBT6</accession>
<reference evidence="1" key="1">
    <citation type="submission" date="2020-08" db="EMBL/GenBank/DDBJ databases">
        <authorList>
            <person name="Cejkova D."/>
            <person name="Kubasova T."/>
            <person name="Jahodarova E."/>
            <person name="Rychlik I."/>
        </authorList>
    </citation>
    <scope>NUCLEOTIDE SEQUENCE</scope>
    <source>
        <strain evidence="1">An420c</strain>
    </source>
</reference>
<dbReference type="EMBL" id="JACJLV010000018">
    <property type="protein sequence ID" value="MBM6826809.1"/>
    <property type="molecule type" value="Genomic_DNA"/>
</dbReference>
<dbReference type="AlphaFoldDB" id="A0A939BBT6"/>
<dbReference type="Proteomes" id="UP000713880">
    <property type="component" value="Unassembled WGS sequence"/>
</dbReference>
<sequence>MLILKDSTRYHLLELTALCGEFPADQLYRLIPSSSYAEKVITQLKSEKLLRVHYRDKLRGYRLTKRSKEYLLQEAPKRFALYLTGNADTNQIRSEKSRRLRLHLRAEGYLTLFHAGIPVFPDEKPDLFFPGYKAGIWNVRSYPLFYSAREIKRLGDDTTKIRNSRCMGIVLTSECIFAIYNTGNALMKWEYRTEIRVNAFLQQYLSGNPYPGIPKVRAIMLGRDMDMAYRLLTSTGGHKKAFFSLDTSYEHFHYVPNTPEGELLLKVLCSPLLQKRLNQLLRSDLLPPDRQLAIEHDALTSEKDVVLFAYDFDMLRINKFNTALKLFGRRGVLIAFDFQLPVLKAFLGEDLQYSSIDLLKFKRGFLHGP</sequence>
<dbReference type="RefSeq" id="WP_204908859.1">
    <property type="nucleotide sequence ID" value="NZ_JACJLV010000018.1"/>
</dbReference>
<reference evidence="1" key="2">
    <citation type="journal article" date="2021" name="Sci. Rep.">
        <title>The distribution of antibiotic resistance genes in chicken gut microbiota commensals.</title>
        <authorList>
            <person name="Juricova H."/>
            <person name="Matiasovicova J."/>
            <person name="Kubasova T."/>
            <person name="Cejkova D."/>
            <person name="Rychlik I."/>
        </authorList>
    </citation>
    <scope>NUCLEOTIDE SEQUENCE</scope>
    <source>
        <strain evidence="1">An420c</strain>
    </source>
</reference>
<comment type="caution">
    <text evidence="1">The sequence shown here is derived from an EMBL/GenBank/DDBJ whole genome shotgun (WGS) entry which is preliminary data.</text>
</comment>
<organism evidence="1 2">
    <name type="scientific">Mordavella massiliensis</name>
    <dbReference type="NCBI Taxonomy" id="1871024"/>
    <lineage>
        <taxon>Bacteria</taxon>
        <taxon>Bacillati</taxon>
        <taxon>Bacillota</taxon>
        <taxon>Clostridia</taxon>
        <taxon>Eubacteriales</taxon>
        <taxon>Clostridiaceae</taxon>
        <taxon>Mordavella</taxon>
    </lineage>
</organism>